<evidence type="ECO:0000313" key="1">
    <source>
        <dbReference type="EMBL" id="KAJ7568480.1"/>
    </source>
</evidence>
<reference evidence="2" key="1">
    <citation type="journal article" date="2024" name="Proc. Natl. Acad. Sci. U.S.A.">
        <title>Extraordinary preservation of gene collinearity over three hundred million years revealed in homosporous lycophytes.</title>
        <authorList>
            <person name="Li C."/>
            <person name="Wickell D."/>
            <person name="Kuo L.Y."/>
            <person name="Chen X."/>
            <person name="Nie B."/>
            <person name="Liao X."/>
            <person name="Peng D."/>
            <person name="Ji J."/>
            <person name="Jenkins J."/>
            <person name="Williams M."/>
            <person name="Shu S."/>
            <person name="Plott C."/>
            <person name="Barry K."/>
            <person name="Rajasekar S."/>
            <person name="Grimwood J."/>
            <person name="Han X."/>
            <person name="Sun S."/>
            <person name="Hou Z."/>
            <person name="He W."/>
            <person name="Dai G."/>
            <person name="Sun C."/>
            <person name="Schmutz J."/>
            <person name="Leebens-Mack J.H."/>
            <person name="Li F.W."/>
            <person name="Wang L."/>
        </authorList>
    </citation>
    <scope>NUCLEOTIDE SEQUENCE [LARGE SCALE GENOMIC DNA]</scope>
    <source>
        <strain evidence="2">cv. PW_Plant_1</strain>
    </source>
</reference>
<evidence type="ECO:0000313" key="2">
    <source>
        <dbReference type="Proteomes" id="UP001162992"/>
    </source>
</evidence>
<sequence length="550" mass="60412">MGIADLHSNHSEKYIFTSQLPRAPIPDNLTIPEYVLQDLDVYAHKIAVVDASDGRQYTYKEVGILVNNVAGGLIDLGLQKGDVVFVLLPNVAEYFILVLGIMSAGAVFSGCNPSSHPLEIQKHIQNSEAKVIITNAANFGKLGAVSHLPVILHGEQIIPGTIPVNRIFQADPRKFPIGVSISQDDICALPYSSGTTGASKGVMITHRNIISNLSQTLQDMEKIPREERLKGPQYCTLGMLPFFHIYGIAGIGFSTMRMKGKVVVMERYDLRKLLLTLIKYEVNFAPLVPPIILSLVKDPIVNEYDLKNLKLDAVMTAAAPLASELQNAFEHKFPRVEVRQAYGLTEYSCVTLSHCGPGHARGIAKRGSVGFLIPDTEMKFIDPETGHSLPANSPGEICVRGGATMKAGYLKNPDATKATIDEQGWLHTGDVGYIDDDGDIFVVDRVKELIKYKGFQVPPAELEAILISHPSIEDVAVIPFPDQEAGEIPLACVVRKPESEITKEDIYNFVASQVTGYKKVRRVEFMDSIPKSSSGKILRRQVRATLMKRL</sequence>
<proteinExistence type="predicted"/>
<protein>
    <submittedName>
        <fullName evidence="1">Uncharacterized protein</fullName>
    </submittedName>
</protein>
<organism evidence="1 2">
    <name type="scientific">Diphasiastrum complanatum</name>
    <name type="common">Issler's clubmoss</name>
    <name type="synonym">Lycopodium complanatum</name>
    <dbReference type="NCBI Taxonomy" id="34168"/>
    <lineage>
        <taxon>Eukaryota</taxon>
        <taxon>Viridiplantae</taxon>
        <taxon>Streptophyta</taxon>
        <taxon>Embryophyta</taxon>
        <taxon>Tracheophyta</taxon>
        <taxon>Lycopodiopsida</taxon>
        <taxon>Lycopodiales</taxon>
        <taxon>Lycopodiaceae</taxon>
        <taxon>Lycopodioideae</taxon>
        <taxon>Diphasiastrum</taxon>
    </lineage>
</organism>
<gene>
    <name evidence="1" type="ORF">O6H91_01G034100</name>
</gene>
<accession>A0ACC2EPY6</accession>
<name>A0ACC2EPY6_DIPCM</name>
<comment type="caution">
    <text evidence="1">The sequence shown here is derived from an EMBL/GenBank/DDBJ whole genome shotgun (WGS) entry which is preliminary data.</text>
</comment>
<keyword evidence="2" id="KW-1185">Reference proteome</keyword>
<dbReference type="Proteomes" id="UP001162992">
    <property type="component" value="Chromosome 1"/>
</dbReference>
<dbReference type="EMBL" id="CM055092">
    <property type="protein sequence ID" value="KAJ7568480.1"/>
    <property type="molecule type" value="Genomic_DNA"/>
</dbReference>